<dbReference type="InterPro" id="IPR004835">
    <property type="entry name" value="Chitin_synth"/>
</dbReference>
<dbReference type="Pfam" id="PF03142">
    <property type="entry name" value="Chitin_synth_2"/>
    <property type="match status" value="1"/>
</dbReference>
<dbReference type="OrthoDB" id="370884at2759"/>
<keyword evidence="9" id="KW-0325">Glycoprotein</keyword>
<evidence type="ECO:0000256" key="3">
    <source>
        <dbReference type="ARBA" id="ARBA00022475"/>
    </source>
</evidence>
<dbReference type="Proteomes" id="UP000242474">
    <property type="component" value="Unassembled WGS sequence"/>
</dbReference>
<dbReference type="SUPFAM" id="SSF53448">
    <property type="entry name" value="Nucleotide-diphospho-sugar transferases"/>
    <property type="match status" value="1"/>
</dbReference>
<keyword evidence="12" id="KW-1185">Reference proteome</keyword>
<evidence type="ECO:0000256" key="10">
    <source>
        <dbReference type="SAM" id="Phobius"/>
    </source>
</evidence>
<comment type="subcellular location">
    <subcellularLocation>
        <location evidence="1">Cell membrane</location>
        <topology evidence="1">Multi-pass membrane protein</topology>
    </subcellularLocation>
</comment>
<dbReference type="PANTHER" id="PTHR22914:SF16">
    <property type="entry name" value="CHITIN SYNTHASE 3"/>
    <property type="match status" value="1"/>
</dbReference>
<protein>
    <recommendedName>
        <fullName evidence="2">chitin synthase</fullName>
        <ecNumber evidence="2">2.4.1.16</ecNumber>
    </recommendedName>
</protein>
<dbReference type="GO" id="GO:0030428">
    <property type="term" value="C:cell septum"/>
    <property type="evidence" value="ECO:0007669"/>
    <property type="project" value="TreeGrafter"/>
</dbReference>
<dbReference type="InterPro" id="IPR029044">
    <property type="entry name" value="Nucleotide-diphossugar_trans"/>
</dbReference>
<keyword evidence="8 10" id="KW-0472">Membrane</keyword>
<evidence type="ECO:0000256" key="8">
    <source>
        <dbReference type="ARBA" id="ARBA00023136"/>
    </source>
</evidence>
<sequence length="429" mass="48813">MSVGEGPREFNAAEVVPGTYTSTNGIVVPCILVIKVGTALERSQALPKSGNRGKRDSQLILLQWLRSVLMNDRLTPLEFELCRAAEHLAGTRPDRFEYLLMIDADTAVDIECIPRLVAAMERDPGIMGLCGETRIANKRDSWVTRIQVYEYYISHHLSKAFESLWGGVTCLPGCCSMYRVFATKQGSNTIVPLLVAPEVIRAYSSNDTHTLHQKNLLLLGEDRYLTTVLLRVFPKRKLIYVPRAICRTNVPGRFSELLSQRRRWINSTIHNLLELLLVRDLCGTFCCSMHFLVLMDLLGNVILPSSAIFCYYLIVARCFGEPVALPLLLMALTFVLQGAMILVTTQRIGYIYWMLIYILAIPVWNLVMPLYAFWRFDDFSWGRARPNDPTLTNSAFITDDERLALEPIPLKRWRDWIRENPSGFPPQPP</sequence>
<organism evidence="11 12">
    <name type="scientific">Coemansia reversa (strain ATCC 12441 / NRRL 1564)</name>
    <dbReference type="NCBI Taxonomy" id="763665"/>
    <lineage>
        <taxon>Eukaryota</taxon>
        <taxon>Fungi</taxon>
        <taxon>Fungi incertae sedis</taxon>
        <taxon>Zoopagomycota</taxon>
        <taxon>Kickxellomycotina</taxon>
        <taxon>Kickxellomycetes</taxon>
        <taxon>Kickxellales</taxon>
        <taxon>Kickxellaceae</taxon>
        <taxon>Coemansia</taxon>
    </lineage>
</organism>
<evidence type="ECO:0000313" key="11">
    <source>
        <dbReference type="EMBL" id="PIA19404.1"/>
    </source>
</evidence>
<evidence type="ECO:0000256" key="1">
    <source>
        <dbReference type="ARBA" id="ARBA00004651"/>
    </source>
</evidence>
<dbReference type="GO" id="GO:0005886">
    <property type="term" value="C:plasma membrane"/>
    <property type="evidence" value="ECO:0007669"/>
    <property type="project" value="UniProtKB-SubCell"/>
</dbReference>
<keyword evidence="3" id="KW-1003">Cell membrane</keyword>
<dbReference type="GO" id="GO:0006031">
    <property type="term" value="P:chitin biosynthetic process"/>
    <property type="evidence" value="ECO:0007669"/>
    <property type="project" value="TreeGrafter"/>
</dbReference>
<evidence type="ECO:0000256" key="7">
    <source>
        <dbReference type="ARBA" id="ARBA00022989"/>
    </source>
</evidence>
<proteinExistence type="predicted"/>
<dbReference type="Gene3D" id="3.90.550.10">
    <property type="entry name" value="Spore Coat Polysaccharide Biosynthesis Protein SpsA, Chain A"/>
    <property type="match status" value="1"/>
</dbReference>
<accession>A0A2G5BK46</accession>
<name>A0A2G5BK46_COERN</name>
<evidence type="ECO:0000256" key="4">
    <source>
        <dbReference type="ARBA" id="ARBA00022676"/>
    </source>
</evidence>
<dbReference type="PANTHER" id="PTHR22914">
    <property type="entry name" value="CHITIN SYNTHASE"/>
    <property type="match status" value="1"/>
</dbReference>
<feature type="transmembrane region" description="Helical" evidence="10">
    <location>
        <begin position="350"/>
        <end position="374"/>
    </location>
</feature>
<gene>
    <name evidence="11" type="ORF">COEREDRAFT_90709</name>
</gene>
<reference evidence="11 12" key="1">
    <citation type="journal article" date="2015" name="Genome Biol. Evol.">
        <title>Phylogenomic analyses indicate that early fungi evolved digesting cell walls of algal ancestors of land plants.</title>
        <authorList>
            <person name="Chang Y."/>
            <person name="Wang S."/>
            <person name="Sekimoto S."/>
            <person name="Aerts A.L."/>
            <person name="Choi C."/>
            <person name="Clum A."/>
            <person name="LaButti K.M."/>
            <person name="Lindquist E.A."/>
            <person name="Yee Ngan C."/>
            <person name="Ohm R.A."/>
            <person name="Salamov A.A."/>
            <person name="Grigoriev I.V."/>
            <person name="Spatafora J.W."/>
            <person name="Berbee M.L."/>
        </authorList>
    </citation>
    <scope>NUCLEOTIDE SEQUENCE [LARGE SCALE GENOMIC DNA]</scope>
    <source>
        <strain evidence="11 12">NRRL 1564</strain>
    </source>
</reference>
<evidence type="ECO:0000256" key="5">
    <source>
        <dbReference type="ARBA" id="ARBA00022679"/>
    </source>
</evidence>
<evidence type="ECO:0000256" key="6">
    <source>
        <dbReference type="ARBA" id="ARBA00022692"/>
    </source>
</evidence>
<dbReference type="AlphaFoldDB" id="A0A2G5BK46"/>
<dbReference type="GO" id="GO:0004100">
    <property type="term" value="F:chitin synthase activity"/>
    <property type="evidence" value="ECO:0007669"/>
    <property type="project" value="UniProtKB-EC"/>
</dbReference>
<evidence type="ECO:0000256" key="2">
    <source>
        <dbReference type="ARBA" id="ARBA00012543"/>
    </source>
</evidence>
<dbReference type="STRING" id="763665.A0A2G5BK46"/>
<evidence type="ECO:0000256" key="9">
    <source>
        <dbReference type="ARBA" id="ARBA00023180"/>
    </source>
</evidence>
<feature type="transmembrane region" description="Helical" evidence="10">
    <location>
        <begin position="291"/>
        <end position="314"/>
    </location>
</feature>
<keyword evidence="7 10" id="KW-1133">Transmembrane helix</keyword>
<keyword evidence="5" id="KW-0808">Transferase</keyword>
<keyword evidence="4" id="KW-0328">Glycosyltransferase</keyword>
<dbReference type="EMBL" id="KZ303487">
    <property type="protein sequence ID" value="PIA19404.1"/>
    <property type="molecule type" value="Genomic_DNA"/>
</dbReference>
<dbReference type="EC" id="2.4.1.16" evidence="2"/>
<feature type="transmembrane region" description="Helical" evidence="10">
    <location>
        <begin position="323"/>
        <end position="344"/>
    </location>
</feature>
<keyword evidence="6 10" id="KW-0812">Transmembrane</keyword>
<evidence type="ECO:0000313" key="12">
    <source>
        <dbReference type="Proteomes" id="UP000242474"/>
    </source>
</evidence>